<evidence type="ECO:0000313" key="3">
    <source>
        <dbReference type="Proteomes" id="UP000188354"/>
    </source>
</evidence>
<sequence>MASFGNNTNNIKNSVSSSSPTTSYIFPFLNRSLTTVYKNIEKPSQKPSLHRVGSMTKFSIDSVNSIRGQAVKKLCNIFKTKQLKPSK</sequence>
<dbReference type="AlphaFoldDB" id="A0A1J7HWM8"/>
<feature type="region of interest" description="Disordered" evidence="1">
    <location>
        <begin position="1"/>
        <end position="23"/>
    </location>
</feature>
<gene>
    <name evidence="2" type="ORF">TanjilG_01800</name>
</gene>
<evidence type="ECO:0000256" key="1">
    <source>
        <dbReference type="SAM" id="MobiDB-lite"/>
    </source>
</evidence>
<proteinExistence type="predicted"/>
<accession>A0A1J7HWM8</accession>
<dbReference type="Gramene" id="OIW06173">
    <property type="protein sequence ID" value="OIW06173"/>
    <property type="gene ID" value="TanjilG_01800"/>
</dbReference>
<dbReference type="Proteomes" id="UP000188354">
    <property type="component" value="Chromosome LG08"/>
</dbReference>
<evidence type="ECO:0000313" key="2">
    <source>
        <dbReference type="EMBL" id="OIW06173.1"/>
    </source>
</evidence>
<keyword evidence="3" id="KW-1185">Reference proteome</keyword>
<dbReference type="EMBL" id="CM007368">
    <property type="protein sequence ID" value="OIW06173.1"/>
    <property type="molecule type" value="Genomic_DNA"/>
</dbReference>
<protein>
    <submittedName>
        <fullName evidence="2">Uncharacterized protein</fullName>
    </submittedName>
</protein>
<name>A0A1J7HWM8_LUPAN</name>
<reference evidence="2 3" key="1">
    <citation type="journal article" date="2017" name="Plant Biotechnol. J.">
        <title>A comprehensive draft genome sequence for lupin (Lupinus angustifolius), an emerging health food: insights into plant-microbe interactions and legume evolution.</title>
        <authorList>
            <person name="Hane J.K."/>
            <person name="Ming Y."/>
            <person name="Kamphuis L.G."/>
            <person name="Nelson M.N."/>
            <person name="Garg G."/>
            <person name="Atkins C.A."/>
            <person name="Bayer P.E."/>
            <person name="Bravo A."/>
            <person name="Bringans S."/>
            <person name="Cannon S."/>
            <person name="Edwards D."/>
            <person name="Foley R."/>
            <person name="Gao L.L."/>
            <person name="Harrison M.J."/>
            <person name="Huang W."/>
            <person name="Hurgobin B."/>
            <person name="Li S."/>
            <person name="Liu C.W."/>
            <person name="McGrath A."/>
            <person name="Morahan G."/>
            <person name="Murray J."/>
            <person name="Weller J."/>
            <person name="Jian J."/>
            <person name="Singh K.B."/>
        </authorList>
    </citation>
    <scope>NUCLEOTIDE SEQUENCE [LARGE SCALE GENOMIC DNA]</scope>
    <source>
        <strain evidence="3">cv. Tanjil</strain>
        <tissue evidence="2">Whole plant</tissue>
    </source>
</reference>
<organism evidence="2 3">
    <name type="scientific">Lupinus angustifolius</name>
    <name type="common">Narrow-leaved blue lupine</name>
    <dbReference type="NCBI Taxonomy" id="3871"/>
    <lineage>
        <taxon>Eukaryota</taxon>
        <taxon>Viridiplantae</taxon>
        <taxon>Streptophyta</taxon>
        <taxon>Embryophyta</taxon>
        <taxon>Tracheophyta</taxon>
        <taxon>Spermatophyta</taxon>
        <taxon>Magnoliopsida</taxon>
        <taxon>eudicotyledons</taxon>
        <taxon>Gunneridae</taxon>
        <taxon>Pentapetalae</taxon>
        <taxon>rosids</taxon>
        <taxon>fabids</taxon>
        <taxon>Fabales</taxon>
        <taxon>Fabaceae</taxon>
        <taxon>Papilionoideae</taxon>
        <taxon>50 kb inversion clade</taxon>
        <taxon>genistoids sensu lato</taxon>
        <taxon>core genistoids</taxon>
        <taxon>Genisteae</taxon>
        <taxon>Lupinus</taxon>
    </lineage>
</organism>